<proteinExistence type="predicted"/>
<evidence type="ECO:0008006" key="4">
    <source>
        <dbReference type="Google" id="ProtNLM"/>
    </source>
</evidence>
<gene>
    <name evidence="2" type="ORF">Tco_0730250</name>
</gene>
<dbReference type="Proteomes" id="UP001151760">
    <property type="component" value="Unassembled WGS sequence"/>
</dbReference>
<evidence type="ECO:0000313" key="3">
    <source>
        <dbReference type="Proteomes" id="UP001151760"/>
    </source>
</evidence>
<protein>
    <recommendedName>
        <fullName evidence="4">Reverse transcriptase domain-containing protein</fullName>
    </recommendedName>
</protein>
<comment type="caution">
    <text evidence="2">The sequence shown here is derived from an EMBL/GenBank/DDBJ whole genome shotgun (WGS) entry which is preliminary data.</text>
</comment>
<dbReference type="EMBL" id="BQNB010010665">
    <property type="protein sequence ID" value="GJS80369.1"/>
    <property type="molecule type" value="Genomic_DNA"/>
</dbReference>
<organism evidence="2 3">
    <name type="scientific">Tanacetum coccineum</name>
    <dbReference type="NCBI Taxonomy" id="301880"/>
    <lineage>
        <taxon>Eukaryota</taxon>
        <taxon>Viridiplantae</taxon>
        <taxon>Streptophyta</taxon>
        <taxon>Embryophyta</taxon>
        <taxon>Tracheophyta</taxon>
        <taxon>Spermatophyta</taxon>
        <taxon>Magnoliopsida</taxon>
        <taxon>eudicotyledons</taxon>
        <taxon>Gunneridae</taxon>
        <taxon>Pentapetalae</taxon>
        <taxon>asterids</taxon>
        <taxon>campanulids</taxon>
        <taxon>Asterales</taxon>
        <taxon>Asteraceae</taxon>
        <taxon>Asteroideae</taxon>
        <taxon>Anthemideae</taxon>
        <taxon>Anthemidinae</taxon>
        <taxon>Tanacetum</taxon>
    </lineage>
</organism>
<evidence type="ECO:0000313" key="2">
    <source>
        <dbReference type="EMBL" id="GJS80369.1"/>
    </source>
</evidence>
<keyword evidence="3" id="KW-1185">Reference proteome</keyword>
<name>A0ABQ4YR92_9ASTR</name>
<reference evidence="2" key="2">
    <citation type="submission" date="2022-01" db="EMBL/GenBank/DDBJ databases">
        <authorList>
            <person name="Yamashiro T."/>
            <person name="Shiraishi A."/>
            <person name="Satake H."/>
            <person name="Nakayama K."/>
        </authorList>
    </citation>
    <scope>NUCLEOTIDE SEQUENCE</scope>
</reference>
<reference evidence="2" key="1">
    <citation type="journal article" date="2022" name="Int. J. Mol. Sci.">
        <title>Draft Genome of Tanacetum Coccineum: Genomic Comparison of Closely Related Tanacetum-Family Plants.</title>
        <authorList>
            <person name="Yamashiro T."/>
            <person name="Shiraishi A."/>
            <person name="Nakayama K."/>
            <person name="Satake H."/>
        </authorList>
    </citation>
    <scope>NUCLEOTIDE SEQUENCE</scope>
</reference>
<evidence type="ECO:0000256" key="1">
    <source>
        <dbReference type="SAM" id="MobiDB-lite"/>
    </source>
</evidence>
<accession>A0ABQ4YR92</accession>
<sequence>MENGHCTNDCNQLKRQLEAALEFEKLNHLIKDIRQRGSTKGRQPGNNNGKGKVINMCEGYLSKHYFDNLPPSVKARLAPTQTELVGFYGEQLIPMGKVELEVAFGSEVSYPKGNCYFGHPSNLSFRMPKEKKQAKQERNTEEVKPGRQGELAEEEILINPAFPEQKVTIGTQFSKECRFQLINLLKSNMDVFAWQPSDMTGFPKRIMKHTLNVNLSIPPVEKKRRVLGTEKSRAVDVSLCVDVASLVSRVSITKSESVNL</sequence>
<feature type="compositionally biased region" description="Basic and acidic residues" evidence="1">
    <location>
        <begin position="128"/>
        <end position="147"/>
    </location>
</feature>
<feature type="region of interest" description="Disordered" evidence="1">
    <location>
        <begin position="128"/>
        <end position="148"/>
    </location>
</feature>